<keyword evidence="8" id="KW-0479">Metal-binding</keyword>
<keyword evidence="6" id="KW-0042">Antenna complex</keyword>
<evidence type="ECO:0000256" key="2">
    <source>
        <dbReference type="ARBA" id="ARBA00004249"/>
    </source>
</evidence>
<keyword evidence="10" id="KW-0076">Bacteriochlorophyll</keyword>
<evidence type="ECO:0000256" key="10">
    <source>
        <dbReference type="ARBA" id="ARBA00022956"/>
    </source>
</evidence>
<reference evidence="17" key="1">
    <citation type="journal article" date="2019" name="Int. J. Syst. Evol. Microbiol.">
        <title>The Global Catalogue of Microorganisms (GCM) 10K type strain sequencing project: providing services to taxonomists for standard genome sequencing and annotation.</title>
        <authorList>
            <consortium name="The Broad Institute Genomics Platform"/>
            <consortium name="The Broad Institute Genome Sequencing Center for Infectious Disease"/>
            <person name="Wu L."/>
            <person name="Ma J."/>
        </authorList>
    </citation>
    <scope>NUCLEOTIDE SEQUENCE [LARGE SCALE GENOMIC DNA]</scope>
    <source>
        <strain evidence="17">KCTC 52168</strain>
    </source>
</reference>
<sequence length="74" mass="8355">MSQPSNDTLQEMMKNDSVSFNGIFLASFVVLLAIALIAQILTWKWRPWLPGAEGEKSLIDDVRAAVYSFMSYLQ</sequence>
<comment type="similarity">
    <text evidence="3">Belongs to the antenna complex beta subunit family.</text>
</comment>
<comment type="caution">
    <text evidence="16">The sequence shown here is derived from an EMBL/GenBank/DDBJ whole genome shotgun (WGS) entry which is preliminary data.</text>
</comment>
<dbReference type="Gene3D" id="1.20.5.250">
    <property type="match status" value="1"/>
</dbReference>
<keyword evidence="9" id="KW-0460">Magnesium</keyword>
<evidence type="ECO:0000256" key="7">
    <source>
        <dbReference type="ARBA" id="ARBA00022692"/>
    </source>
</evidence>
<evidence type="ECO:0000256" key="13">
    <source>
        <dbReference type="ARBA" id="ARBA00023136"/>
    </source>
</evidence>
<keyword evidence="17" id="KW-1185">Reference proteome</keyword>
<evidence type="ECO:0000256" key="12">
    <source>
        <dbReference type="ARBA" id="ARBA00022991"/>
    </source>
</evidence>
<evidence type="ECO:0000256" key="14">
    <source>
        <dbReference type="ARBA" id="ARBA00023243"/>
    </source>
</evidence>
<evidence type="ECO:0000256" key="1">
    <source>
        <dbReference type="ARBA" id="ARBA00002455"/>
    </source>
</evidence>
<dbReference type="Proteomes" id="UP001595556">
    <property type="component" value="Unassembled WGS sequence"/>
</dbReference>
<keyword evidence="13 15" id="KW-0472">Membrane</keyword>
<proteinExistence type="inferred from homology"/>
<evidence type="ECO:0000313" key="16">
    <source>
        <dbReference type="EMBL" id="MFC3147990.1"/>
    </source>
</evidence>
<evidence type="ECO:0000256" key="9">
    <source>
        <dbReference type="ARBA" id="ARBA00022842"/>
    </source>
</evidence>
<keyword evidence="7 15" id="KW-0812">Transmembrane</keyword>
<protein>
    <submittedName>
        <fullName evidence="16">Uncharacterized protein</fullName>
    </submittedName>
</protein>
<dbReference type="InterPro" id="IPR023624">
    <property type="entry name" value="Antenna_beta_dom_sf"/>
</dbReference>
<comment type="subcellular location">
    <subcellularLocation>
        <location evidence="2">Cell inner membrane</location>
        <topology evidence="2">Single-pass type II membrane protein</topology>
    </subcellularLocation>
</comment>
<keyword evidence="12" id="KW-0157">Chromophore</keyword>
<evidence type="ECO:0000256" key="11">
    <source>
        <dbReference type="ARBA" id="ARBA00022989"/>
    </source>
</evidence>
<feature type="transmembrane region" description="Helical" evidence="15">
    <location>
        <begin position="20"/>
        <end position="41"/>
    </location>
</feature>
<keyword evidence="14" id="KW-0437">Light-harvesting polypeptide</keyword>
<name>A0ABV7H2H5_9BURK</name>
<evidence type="ECO:0000313" key="17">
    <source>
        <dbReference type="Proteomes" id="UP001595556"/>
    </source>
</evidence>
<dbReference type="InterPro" id="IPR035889">
    <property type="entry name" value="Light-harvesting_complex"/>
</dbReference>
<evidence type="ECO:0000256" key="5">
    <source>
        <dbReference type="ARBA" id="ARBA00022494"/>
    </source>
</evidence>
<comment type="function">
    <text evidence="1">Antenna complexes are light-harvesting systems, which transfer the excitation energy to the reaction centers.</text>
</comment>
<dbReference type="EMBL" id="JBHRTI010000004">
    <property type="protein sequence ID" value="MFC3147990.1"/>
    <property type="molecule type" value="Genomic_DNA"/>
</dbReference>
<keyword evidence="4" id="KW-1003">Cell membrane</keyword>
<keyword evidence="11 15" id="KW-1133">Transmembrane helix</keyword>
<evidence type="ECO:0000256" key="6">
    <source>
        <dbReference type="ARBA" id="ARBA00022549"/>
    </source>
</evidence>
<accession>A0ABV7H2H5</accession>
<dbReference type="SUPFAM" id="SSF56918">
    <property type="entry name" value="Light-harvesting complex subunits"/>
    <property type="match status" value="1"/>
</dbReference>
<evidence type="ECO:0000256" key="15">
    <source>
        <dbReference type="SAM" id="Phobius"/>
    </source>
</evidence>
<organism evidence="16 17">
    <name type="scientific">Piscinibacterium candidicorallinum</name>
    <dbReference type="NCBI Taxonomy" id="1793872"/>
    <lineage>
        <taxon>Bacteria</taxon>
        <taxon>Pseudomonadati</taxon>
        <taxon>Pseudomonadota</taxon>
        <taxon>Betaproteobacteria</taxon>
        <taxon>Burkholderiales</taxon>
        <taxon>Piscinibacterium</taxon>
    </lineage>
</organism>
<evidence type="ECO:0000256" key="4">
    <source>
        <dbReference type="ARBA" id="ARBA00022475"/>
    </source>
</evidence>
<evidence type="ECO:0000256" key="8">
    <source>
        <dbReference type="ARBA" id="ARBA00022723"/>
    </source>
</evidence>
<keyword evidence="5" id="KW-0148">Chlorophyll</keyword>
<gene>
    <name evidence="16" type="ORF">ACFOEN_10075</name>
</gene>
<dbReference type="RefSeq" id="WP_377303537.1">
    <property type="nucleotide sequence ID" value="NZ_CP180191.1"/>
</dbReference>
<evidence type="ECO:0000256" key="3">
    <source>
        <dbReference type="ARBA" id="ARBA00011052"/>
    </source>
</evidence>